<protein>
    <submittedName>
        <fullName evidence="1">Uncharacterized protein</fullName>
    </submittedName>
</protein>
<accession>A0A2V4U9M8</accession>
<dbReference type="SUPFAM" id="SSF56935">
    <property type="entry name" value="Porins"/>
    <property type="match status" value="1"/>
</dbReference>
<dbReference type="EMBL" id="QJSQ01000016">
    <property type="protein sequence ID" value="PYE20612.1"/>
    <property type="molecule type" value="Genomic_DNA"/>
</dbReference>
<name>A0A2V4U9M8_9BURK</name>
<dbReference type="Proteomes" id="UP000247772">
    <property type="component" value="Unassembled WGS sequence"/>
</dbReference>
<organism evidence="1 2">
    <name type="scientific">Paraburkholderia silvatlantica</name>
    <dbReference type="NCBI Taxonomy" id="321895"/>
    <lineage>
        <taxon>Bacteria</taxon>
        <taxon>Pseudomonadati</taxon>
        <taxon>Pseudomonadota</taxon>
        <taxon>Betaproteobacteria</taxon>
        <taxon>Burkholderiales</taxon>
        <taxon>Burkholderiaceae</taxon>
        <taxon>Paraburkholderia</taxon>
    </lineage>
</organism>
<dbReference type="InterPro" id="IPR023614">
    <property type="entry name" value="Porin_dom_sf"/>
</dbReference>
<dbReference type="OrthoDB" id="8982743at2"/>
<dbReference type="Gene3D" id="2.40.160.10">
    <property type="entry name" value="Porin"/>
    <property type="match status" value="1"/>
</dbReference>
<reference evidence="1 2" key="1">
    <citation type="submission" date="2018-06" db="EMBL/GenBank/DDBJ databases">
        <title>Genomic Encyclopedia of Type Strains, Phase IV (KMG-V): Genome sequencing to study the core and pangenomes of soil and plant-associated prokaryotes.</title>
        <authorList>
            <person name="Whitman W."/>
        </authorList>
    </citation>
    <scope>NUCLEOTIDE SEQUENCE [LARGE SCALE GENOMIC DNA]</scope>
    <source>
        <strain evidence="1 2">SRCL-318</strain>
    </source>
</reference>
<evidence type="ECO:0000313" key="1">
    <source>
        <dbReference type="EMBL" id="PYE20612.1"/>
    </source>
</evidence>
<proteinExistence type="predicted"/>
<gene>
    <name evidence="1" type="ORF">C7410_116150</name>
</gene>
<evidence type="ECO:0000313" key="2">
    <source>
        <dbReference type="Proteomes" id="UP000247772"/>
    </source>
</evidence>
<dbReference type="AlphaFoldDB" id="A0A2V4U9M8"/>
<comment type="caution">
    <text evidence="1">The sequence shown here is derived from an EMBL/GenBank/DDBJ whole genome shotgun (WGS) entry which is preliminary data.</text>
</comment>
<sequence>MVRFGNFKPKVHYALTPALEPGIVYVQTDGHVTDTATYGADPKWSQVNAQVIYSHSSQIDVFSATKRNFYQWSA</sequence>
<dbReference type="RefSeq" id="WP_110856087.1">
    <property type="nucleotide sequence ID" value="NZ_QJSQ01000016.1"/>
</dbReference>